<name>A0A226EEB7_FOLCA</name>
<accession>A0A226EEB7</accession>
<dbReference type="OrthoDB" id="10447634at2759"/>
<reference evidence="2 3" key="1">
    <citation type="submission" date="2015-12" db="EMBL/GenBank/DDBJ databases">
        <title>The genome of Folsomia candida.</title>
        <authorList>
            <person name="Faddeeva A."/>
            <person name="Derks M.F."/>
            <person name="Anvar Y."/>
            <person name="Smit S."/>
            <person name="Van Straalen N."/>
            <person name="Roelofs D."/>
        </authorList>
    </citation>
    <scope>NUCLEOTIDE SEQUENCE [LARGE SCALE GENOMIC DNA]</scope>
    <source>
        <strain evidence="2 3">VU population</strain>
        <tissue evidence="2">Whole body</tissue>
    </source>
</reference>
<dbReference type="Proteomes" id="UP000198287">
    <property type="component" value="Unassembled WGS sequence"/>
</dbReference>
<sequence>MKVLFGCLLVVVGTLLHTNAVVISEEEQMALEISGVMLPPKKLTKTIGEHLRAIRKFYPQMERIQHRPKWIPGELLLAADASAVQKLNSSRYGPVKTAEKVTGEEDSSSTFHVIFDKPYHPARLVERVQSELAIQEVEGNLIFGDGNDITYHPTAPTYATYTFKMGWGDCSSGCIYKHFWEFSVAPSEETVTVKLEKEYGSDLNNREFVKP</sequence>
<evidence type="ECO:0000313" key="3">
    <source>
        <dbReference type="Proteomes" id="UP000198287"/>
    </source>
</evidence>
<evidence type="ECO:0000313" key="2">
    <source>
        <dbReference type="EMBL" id="OXA55770.1"/>
    </source>
</evidence>
<comment type="caution">
    <text evidence="2">The sequence shown here is derived from an EMBL/GenBank/DDBJ whole genome shotgun (WGS) entry which is preliminary data.</text>
</comment>
<keyword evidence="1" id="KW-0732">Signal</keyword>
<evidence type="ECO:0008006" key="4">
    <source>
        <dbReference type="Google" id="ProtNLM"/>
    </source>
</evidence>
<organism evidence="2 3">
    <name type="scientific">Folsomia candida</name>
    <name type="common">Springtail</name>
    <dbReference type="NCBI Taxonomy" id="158441"/>
    <lineage>
        <taxon>Eukaryota</taxon>
        <taxon>Metazoa</taxon>
        <taxon>Ecdysozoa</taxon>
        <taxon>Arthropoda</taxon>
        <taxon>Hexapoda</taxon>
        <taxon>Collembola</taxon>
        <taxon>Entomobryomorpha</taxon>
        <taxon>Isotomoidea</taxon>
        <taxon>Isotomidae</taxon>
        <taxon>Proisotominae</taxon>
        <taxon>Folsomia</taxon>
    </lineage>
</organism>
<feature type="chain" id="PRO_5012285215" description="Secreted protein" evidence="1">
    <location>
        <begin position="21"/>
        <end position="211"/>
    </location>
</feature>
<dbReference type="OMA" id="EMMNITH"/>
<keyword evidence="3" id="KW-1185">Reference proteome</keyword>
<proteinExistence type="predicted"/>
<dbReference type="EMBL" id="LNIX01000004">
    <property type="protein sequence ID" value="OXA55770.1"/>
    <property type="molecule type" value="Genomic_DNA"/>
</dbReference>
<feature type="signal peptide" evidence="1">
    <location>
        <begin position="1"/>
        <end position="20"/>
    </location>
</feature>
<evidence type="ECO:0000256" key="1">
    <source>
        <dbReference type="SAM" id="SignalP"/>
    </source>
</evidence>
<protein>
    <recommendedName>
        <fullName evidence="4">Secreted protein</fullName>
    </recommendedName>
</protein>
<gene>
    <name evidence="2" type="ORF">Fcan01_10013</name>
</gene>
<dbReference type="AlphaFoldDB" id="A0A226EEB7"/>